<gene>
    <name evidence="3" type="ordered locus">MXAN_5739</name>
</gene>
<feature type="chain" id="PRO_5004187958" evidence="2">
    <location>
        <begin position="32"/>
        <end position="187"/>
    </location>
</feature>
<dbReference type="EMBL" id="CP000113">
    <property type="protein sequence ID" value="ABF88179.1"/>
    <property type="molecule type" value="Genomic_DNA"/>
</dbReference>
<feature type="region of interest" description="Disordered" evidence="1">
    <location>
        <begin position="150"/>
        <end position="187"/>
    </location>
</feature>
<evidence type="ECO:0000313" key="3">
    <source>
        <dbReference type="EMBL" id="ABF88179.1"/>
    </source>
</evidence>
<dbReference type="EnsemblBacteria" id="ABF88179">
    <property type="protein sequence ID" value="ABF88179"/>
    <property type="gene ID" value="MXAN_5739"/>
</dbReference>
<dbReference type="Proteomes" id="UP000002402">
    <property type="component" value="Chromosome"/>
</dbReference>
<evidence type="ECO:0000256" key="2">
    <source>
        <dbReference type="SAM" id="SignalP"/>
    </source>
</evidence>
<dbReference type="KEGG" id="mxa:MXAN_5739"/>
<dbReference type="HOGENOM" id="CLU_128161_0_0_7"/>
<evidence type="ECO:0000313" key="4">
    <source>
        <dbReference type="Proteomes" id="UP000002402"/>
    </source>
</evidence>
<organism evidence="3 4">
    <name type="scientific">Myxococcus xanthus (strain DK1622)</name>
    <dbReference type="NCBI Taxonomy" id="246197"/>
    <lineage>
        <taxon>Bacteria</taxon>
        <taxon>Pseudomonadati</taxon>
        <taxon>Myxococcota</taxon>
        <taxon>Myxococcia</taxon>
        <taxon>Myxococcales</taxon>
        <taxon>Cystobacterineae</taxon>
        <taxon>Myxococcaceae</taxon>
        <taxon>Myxococcus</taxon>
    </lineage>
</organism>
<dbReference type="AlphaFoldDB" id="Q1D0E7"/>
<keyword evidence="3" id="KW-0449">Lipoprotein</keyword>
<name>Q1D0E7_MYXXD</name>
<evidence type="ECO:0000256" key="1">
    <source>
        <dbReference type="SAM" id="MobiDB-lite"/>
    </source>
</evidence>
<keyword evidence="2" id="KW-0732">Signal</keyword>
<dbReference type="OrthoDB" id="5381790at2"/>
<sequence>MGEYPHPMHRALPTLALHLSVLSLTACSAKAPPRTEPVPPPPPAVKIPASCEQNQGGEYHHAGNPAFRYYGDDDGSTLSLAVVRAHDSAAVDAPDAGSPSIVLRRTPAGFVGETRATGFSGAGTPCPVTFPTEVVRCTDAGLTLRSAASTSIDEDCRTAPSGAPSVRLEQVLLRGPPDAGTSPDAGT</sequence>
<accession>Q1D0E7</accession>
<proteinExistence type="predicted"/>
<protein>
    <submittedName>
        <fullName evidence="3">Lipoprotein</fullName>
    </submittedName>
</protein>
<reference evidence="3 4" key="1">
    <citation type="journal article" date="2006" name="Proc. Natl. Acad. Sci. U.S.A.">
        <title>Evolution of sensory complexity recorded in a myxobacterial genome.</title>
        <authorList>
            <person name="Goldman B.S."/>
            <person name="Nierman W.C."/>
            <person name="Kaiser D."/>
            <person name="Slater S.C."/>
            <person name="Durkin A.S."/>
            <person name="Eisen J.A."/>
            <person name="Ronning C.M."/>
            <person name="Barbazuk W.B."/>
            <person name="Blanchard M."/>
            <person name="Field C."/>
            <person name="Halling C."/>
            <person name="Hinkle G."/>
            <person name="Iartchuk O."/>
            <person name="Kim H.S."/>
            <person name="Mackenzie C."/>
            <person name="Madupu R."/>
            <person name="Miller N."/>
            <person name="Shvartsbeyn A."/>
            <person name="Sullivan S.A."/>
            <person name="Vaudin M."/>
            <person name="Wiegand R."/>
            <person name="Kaplan H.B."/>
        </authorList>
    </citation>
    <scope>NUCLEOTIDE SEQUENCE [LARGE SCALE GENOMIC DNA]</scope>
    <source>
        <strain evidence="4">DK1622</strain>
    </source>
</reference>
<keyword evidence="4" id="KW-1185">Reference proteome</keyword>
<feature type="signal peptide" evidence="2">
    <location>
        <begin position="1"/>
        <end position="31"/>
    </location>
</feature>